<keyword evidence="2" id="KW-1185">Reference proteome</keyword>
<evidence type="ECO:0000313" key="1">
    <source>
        <dbReference type="EMBL" id="GFO69193.1"/>
    </source>
</evidence>
<gene>
    <name evidence="1" type="ORF">GMLC_27720</name>
</gene>
<dbReference type="GO" id="GO:0003676">
    <property type="term" value="F:nucleic acid binding"/>
    <property type="evidence" value="ECO:0007669"/>
    <property type="project" value="InterPro"/>
</dbReference>
<dbReference type="Proteomes" id="UP000587586">
    <property type="component" value="Unassembled WGS sequence"/>
</dbReference>
<accession>A0A6V8NCC1</accession>
<dbReference type="AlphaFoldDB" id="A0A6V8NCC1"/>
<dbReference type="Gene3D" id="3.30.420.10">
    <property type="entry name" value="Ribonuclease H-like superfamily/Ribonuclease H"/>
    <property type="match status" value="1"/>
</dbReference>
<dbReference type="EMBL" id="BLXZ01000005">
    <property type="protein sequence ID" value="GFO69193.1"/>
    <property type="molecule type" value="Genomic_DNA"/>
</dbReference>
<dbReference type="RefSeq" id="WP_183361765.1">
    <property type="nucleotide sequence ID" value="NZ_BLXZ01000005.1"/>
</dbReference>
<proteinExistence type="predicted"/>
<comment type="caution">
    <text evidence="1">The sequence shown here is derived from an EMBL/GenBank/DDBJ whole genome shotgun (WGS) entry which is preliminary data.</text>
</comment>
<name>A0A6V8NCC1_9BACT</name>
<protein>
    <submittedName>
        <fullName evidence="1">Uncharacterized protein</fullName>
    </submittedName>
</protein>
<dbReference type="InterPro" id="IPR036397">
    <property type="entry name" value="RNaseH_sf"/>
</dbReference>
<evidence type="ECO:0000313" key="2">
    <source>
        <dbReference type="Proteomes" id="UP000587586"/>
    </source>
</evidence>
<reference evidence="2" key="1">
    <citation type="submission" date="2020-06" db="EMBL/GenBank/DDBJ databases">
        <title>Draft genomic sequecing of Geomonas sp. Red745.</title>
        <authorList>
            <person name="Itoh H."/>
            <person name="Xu Z.X."/>
            <person name="Ushijima N."/>
            <person name="Masuda Y."/>
            <person name="Shiratori Y."/>
            <person name="Senoo K."/>
        </authorList>
    </citation>
    <scope>NUCLEOTIDE SEQUENCE [LARGE SCALE GENOMIC DNA]</scope>
    <source>
        <strain evidence="2">Red745</strain>
    </source>
</reference>
<organism evidence="1 2">
    <name type="scientific">Geomonas limicola</name>
    <dbReference type="NCBI Taxonomy" id="2740186"/>
    <lineage>
        <taxon>Bacteria</taxon>
        <taxon>Pseudomonadati</taxon>
        <taxon>Thermodesulfobacteriota</taxon>
        <taxon>Desulfuromonadia</taxon>
        <taxon>Geobacterales</taxon>
        <taxon>Geobacteraceae</taxon>
        <taxon>Geomonas</taxon>
    </lineage>
</organism>
<sequence>MPLLTELKTCFGKFALSVVEWIVAFKRSTERLLPGTWRIKPEGNIALERLIGRFPRYLAAPQGGVVCGEGWYPVVWDLCTAIEALEHLGMPRVAGVHAEERLGGLFLRAASSSFIVTELTREAELKAAATCETCGKPGSLKVGHGFAKTLCSEHGSARQRPRQRRSSSTGLNATPKLIFLDTEFTDLDYPQLISIGLVSDTGERFYAELSNGWSREGCSAFVREHILPQLTAGEFLQERYFAGCRLADWIVEFGGPVRVVTDAPGYDWVLMLDLLEGNLPDNLCPEALAFYCESFPALVPLLQEARQKAFASAPAHHALNDAEALREAWEVMTVNLHPAILDQYLRM</sequence>